<dbReference type="AlphaFoldDB" id="D5X366"/>
<dbReference type="InterPro" id="IPR032720">
    <property type="entry name" value="Cys_rich_CWC"/>
</dbReference>
<dbReference type="STRING" id="75379.Tint_2073"/>
<dbReference type="EMBL" id="CP002021">
    <property type="protein sequence ID" value="ADG31424.1"/>
    <property type="molecule type" value="Genomic_DNA"/>
</dbReference>
<protein>
    <recommendedName>
        <fullName evidence="2">Cysteine-rich CWC</fullName>
    </recommendedName>
</protein>
<sequence>MSADRPACDPARCPLCGQPNACVRAAGNESAACWCVSVRFAPQTLARIPPACIDLACICPQCADAEPAQPSRRA</sequence>
<dbReference type="BioCyc" id="TINT75379:TINT_RS16735-MONOMER"/>
<name>D5X366_THIK1</name>
<dbReference type="Pfam" id="PF14375">
    <property type="entry name" value="Cys_rich_CWC"/>
    <property type="match status" value="1"/>
</dbReference>
<reference evidence="1" key="1">
    <citation type="submission" date="2010-04" db="EMBL/GenBank/DDBJ databases">
        <title>Complete sequence of Thiomonas intermedia K12.</title>
        <authorList>
            <consortium name="US DOE Joint Genome Institute"/>
            <person name="Lucas S."/>
            <person name="Copeland A."/>
            <person name="Lapidus A."/>
            <person name="Cheng J.-F."/>
            <person name="Bruce D."/>
            <person name="Goodwin L."/>
            <person name="Pitluck S."/>
            <person name="Davenport K."/>
            <person name="Detter J.C."/>
            <person name="Han C."/>
            <person name="Tapia R."/>
            <person name="Land M."/>
            <person name="Hauser L."/>
            <person name="Kyrpides N."/>
            <person name="Ovchinnikova G."/>
            <person name="Kerfeld C.A."/>
            <person name="Cannon G.C."/>
            <person name="Heinhorst S."/>
            <person name="Woyke T."/>
        </authorList>
    </citation>
    <scope>NUCLEOTIDE SEQUENCE [LARGE SCALE GENOMIC DNA]</scope>
    <source>
        <strain evidence="1">K12</strain>
    </source>
</reference>
<dbReference type="HOGENOM" id="CLU_141656_1_1_4"/>
<proteinExistence type="predicted"/>
<organism evidence="1">
    <name type="scientific">Thiomonas intermedia (strain K12)</name>
    <name type="common">Thiobacillus intermedius</name>
    <dbReference type="NCBI Taxonomy" id="75379"/>
    <lineage>
        <taxon>Bacteria</taxon>
        <taxon>Pseudomonadati</taxon>
        <taxon>Pseudomonadota</taxon>
        <taxon>Betaproteobacteria</taxon>
        <taxon>Burkholderiales</taxon>
        <taxon>Thiomonas</taxon>
    </lineage>
</organism>
<evidence type="ECO:0008006" key="2">
    <source>
        <dbReference type="Google" id="ProtNLM"/>
    </source>
</evidence>
<evidence type="ECO:0000313" key="1">
    <source>
        <dbReference type="EMBL" id="ADG31424.1"/>
    </source>
</evidence>
<dbReference type="KEGG" id="tin:Tint_2073"/>
<gene>
    <name evidence="1" type="ordered locus">Tint_2073</name>
</gene>
<accession>D5X366</accession>